<dbReference type="EMBL" id="MRTP01000004">
    <property type="protein sequence ID" value="OMF53671.1"/>
    <property type="molecule type" value="Genomic_DNA"/>
</dbReference>
<evidence type="ECO:0000256" key="1">
    <source>
        <dbReference type="SAM" id="MobiDB-lite"/>
    </source>
</evidence>
<accession>A0A1R1EPD8</accession>
<evidence type="ECO:0000259" key="3">
    <source>
        <dbReference type="SMART" id="SM00858"/>
    </source>
</evidence>
<evidence type="ECO:0000313" key="4">
    <source>
        <dbReference type="EMBL" id="OMF53671.1"/>
    </source>
</evidence>
<gene>
    <name evidence="4" type="ORF">BK138_17745</name>
</gene>
<keyword evidence="2" id="KW-0472">Membrane</keyword>
<feature type="compositionally biased region" description="Polar residues" evidence="1">
    <location>
        <begin position="318"/>
        <end position="327"/>
    </location>
</feature>
<dbReference type="InterPro" id="IPR013974">
    <property type="entry name" value="SAF"/>
</dbReference>
<feature type="region of interest" description="Disordered" evidence="1">
    <location>
        <begin position="266"/>
        <end position="342"/>
    </location>
</feature>
<evidence type="ECO:0000256" key="2">
    <source>
        <dbReference type="SAM" id="Phobius"/>
    </source>
</evidence>
<feature type="domain" description="SAF" evidence="3">
    <location>
        <begin position="67"/>
        <end position="129"/>
    </location>
</feature>
<comment type="caution">
    <text evidence="4">The sequence shown here is derived from an EMBL/GenBank/DDBJ whole genome shotgun (WGS) entry which is preliminary data.</text>
</comment>
<feature type="compositionally biased region" description="Polar residues" evidence="1">
    <location>
        <begin position="273"/>
        <end position="307"/>
    </location>
</feature>
<feature type="transmembrane region" description="Helical" evidence="2">
    <location>
        <begin position="12"/>
        <end position="32"/>
    </location>
</feature>
<dbReference type="STRING" id="297318.BK138_17745"/>
<evidence type="ECO:0000313" key="5">
    <source>
        <dbReference type="Proteomes" id="UP000187172"/>
    </source>
</evidence>
<keyword evidence="5" id="KW-1185">Reference proteome</keyword>
<dbReference type="CDD" id="cd11614">
    <property type="entry name" value="SAF_CpaB_FlgA_like"/>
    <property type="match status" value="1"/>
</dbReference>
<dbReference type="Proteomes" id="UP000187172">
    <property type="component" value="Unassembled WGS sequence"/>
</dbReference>
<dbReference type="RefSeq" id="WP_076171288.1">
    <property type="nucleotide sequence ID" value="NZ_MRTP01000004.1"/>
</dbReference>
<dbReference type="AlphaFoldDB" id="A0A1R1EPD8"/>
<sequence>MSKLRQRTKHLIYAGLAGASAMGLLFAGYAVWNTMEHNKREGAIERHYQRQIADLEEAQLQSQKSMASGWTISRDVAPGETIKQGDLMQIRLPLEAAPGNLITDKDGAAGRTAKIELGKGTPLTEAMLYEGQPTAPDLRNREMKAVSLPSNLRQGDSVDIRIQFPSGQDYIVLSKKKIDKLASPTMWIKMNEQEILSLSSAMVDAYLHDAALYALTYVEPEMQSRAVPTYPVNKAVMKLIASDPNIVNKAEQTLAEAVRTALESDLARADAQSPGNGSFSASEYSSGYGQATGSSSGTPSSFQTDGSTPAGESEDSFTLDQPQQNKLLEQAVKEGGSSTDQP</sequence>
<name>A0A1R1EPD8_9BACL</name>
<protein>
    <recommendedName>
        <fullName evidence="3">SAF domain-containing protein</fullName>
    </recommendedName>
</protein>
<dbReference type="Pfam" id="PF08666">
    <property type="entry name" value="SAF"/>
    <property type="match status" value="1"/>
</dbReference>
<dbReference type="SMART" id="SM00858">
    <property type="entry name" value="SAF"/>
    <property type="match status" value="1"/>
</dbReference>
<proteinExistence type="predicted"/>
<keyword evidence="2" id="KW-0812">Transmembrane</keyword>
<reference evidence="4 5" key="1">
    <citation type="submission" date="2016-11" db="EMBL/GenBank/DDBJ databases">
        <title>Paenibacillus species isolates.</title>
        <authorList>
            <person name="Beno S.M."/>
        </authorList>
    </citation>
    <scope>NUCLEOTIDE SEQUENCE [LARGE SCALE GENOMIC DNA]</scope>
    <source>
        <strain evidence="4 5">FSL R5-0378</strain>
    </source>
</reference>
<dbReference type="Gene3D" id="3.90.1210.10">
    <property type="entry name" value="Antifreeze-like/N-acetylneuraminic acid synthase C-terminal domain"/>
    <property type="match status" value="1"/>
</dbReference>
<organism evidence="4 5">
    <name type="scientific">Paenibacillus rhizosphaerae</name>
    <dbReference type="NCBI Taxonomy" id="297318"/>
    <lineage>
        <taxon>Bacteria</taxon>
        <taxon>Bacillati</taxon>
        <taxon>Bacillota</taxon>
        <taxon>Bacilli</taxon>
        <taxon>Bacillales</taxon>
        <taxon>Paenibacillaceae</taxon>
        <taxon>Paenibacillus</taxon>
    </lineage>
</organism>
<keyword evidence="2" id="KW-1133">Transmembrane helix</keyword>